<accession>A0AAC9LB16</accession>
<evidence type="ECO:0000313" key="9">
    <source>
        <dbReference type="Proteomes" id="UP000185511"/>
    </source>
</evidence>
<dbReference type="Gene3D" id="1.10.1740.10">
    <property type="match status" value="1"/>
</dbReference>
<dbReference type="Gene3D" id="1.10.10.10">
    <property type="entry name" value="Winged helix-like DNA-binding domain superfamily/Winged helix DNA-binding domain"/>
    <property type="match status" value="1"/>
</dbReference>
<evidence type="ECO:0000256" key="5">
    <source>
        <dbReference type="ARBA" id="ARBA00023163"/>
    </source>
</evidence>
<reference evidence="9" key="1">
    <citation type="submission" date="2016-06" db="EMBL/GenBank/DDBJ databases">
        <title>Complete genome sequence of Actinoalloteichus fjordicus DSM 46855 (=ADI127-17), type strain of the new species Actinoalloteichus fjordicus.</title>
        <authorList>
            <person name="Ruckert C."/>
            <person name="Nouioui I."/>
            <person name="Willmese J."/>
            <person name="van Wezel G."/>
            <person name="Klenk H.-P."/>
            <person name="Kalinowski J."/>
            <person name="Zotchev S.B."/>
        </authorList>
    </citation>
    <scope>NUCLEOTIDE SEQUENCE [LARGE SCALE GENOMIC DNA]</scope>
    <source>
        <strain evidence="9">ADI127-7</strain>
    </source>
</reference>
<keyword evidence="3" id="KW-0731">Sigma factor</keyword>
<dbReference type="Proteomes" id="UP000185511">
    <property type="component" value="Chromosome"/>
</dbReference>
<sequence length="295" mass="32006">MALALAGDSTSFGALFTRHRAGMTAVAIAVLGDPVEAEDAVQDAALTAMSRLADLRNPAALGPWLRTIVRNGCRMRLRSPSPVALDEPPSVSTDPHQALDRAAARDWVWHAIQRLSPPLQEVTLLRYFTAARSYQDMALACGVPMGTVRSRLNQARTVLLRELSATEHTFPDDASAFARARGHEAEYTIAAGNAGEFASVLRDRWHPDATASWTDGRQVHGIRGVADVMAKSVDSGIRQRLVTAVAGRDVLVWQIDVLNPPGVAGCPARACWLLDLDRDRVRRLRLFHPASPGLS</sequence>
<dbReference type="InterPro" id="IPR013324">
    <property type="entry name" value="RNA_pol_sigma_r3/r4-like"/>
</dbReference>
<proteinExistence type="inferred from homology"/>
<evidence type="ECO:0000259" key="6">
    <source>
        <dbReference type="Pfam" id="PF04542"/>
    </source>
</evidence>
<name>A0AAC9LB16_9PSEU</name>
<dbReference type="AlphaFoldDB" id="A0AAC9LB16"/>
<evidence type="ECO:0000256" key="4">
    <source>
        <dbReference type="ARBA" id="ARBA00023125"/>
    </source>
</evidence>
<dbReference type="InterPro" id="IPR039425">
    <property type="entry name" value="RNA_pol_sigma-70-like"/>
</dbReference>
<dbReference type="InterPro" id="IPR007627">
    <property type="entry name" value="RNA_pol_sigma70_r2"/>
</dbReference>
<keyword evidence="2" id="KW-0805">Transcription regulation</keyword>
<dbReference type="Pfam" id="PF04542">
    <property type="entry name" value="Sigma70_r2"/>
    <property type="match status" value="1"/>
</dbReference>
<dbReference type="PANTHER" id="PTHR43133">
    <property type="entry name" value="RNA POLYMERASE ECF-TYPE SIGMA FACTO"/>
    <property type="match status" value="1"/>
</dbReference>
<gene>
    <name evidence="8" type="ORF">UA74_05295</name>
</gene>
<dbReference type="KEGG" id="acad:UA74_05295"/>
<dbReference type="InterPro" id="IPR013325">
    <property type="entry name" value="RNA_pol_sigma_r2"/>
</dbReference>
<keyword evidence="9" id="KW-1185">Reference proteome</keyword>
<dbReference type="SUPFAM" id="SSF88946">
    <property type="entry name" value="Sigma2 domain of RNA polymerase sigma factors"/>
    <property type="match status" value="1"/>
</dbReference>
<evidence type="ECO:0000256" key="3">
    <source>
        <dbReference type="ARBA" id="ARBA00023082"/>
    </source>
</evidence>
<dbReference type="GO" id="GO:0016987">
    <property type="term" value="F:sigma factor activity"/>
    <property type="evidence" value="ECO:0007669"/>
    <property type="project" value="UniProtKB-KW"/>
</dbReference>
<dbReference type="PANTHER" id="PTHR43133:SF8">
    <property type="entry name" value="RNA POLYMERASE SIGMA FACTOR HI_1459-RELATED"/>
    <property type="match status" value="1"/>
</dbReference>
<feature type="domain" description="RNA polymerase sigma-70 region 2" evidence="6">
    <location>
        <begin position="15"/>
        <end position="79"/>
    </location>
</feature>
<dbReference type="GO" id="GO:0006352">
    <property type="term" value="P:DNA-templated transcription initiation"/>
    <property type="evidence" value="ECO:0007669"/>
    <property type="project" value="InterPro"/>
</dbReference>
<dbReference type="Pfam" id="PF08281">
    <property type="entry name" value="Sigma70_r4_2"/>
    <property type="match status" value="1"/>
</dbReference>
<protein>
    <submittedName>
        <fullName evidence="8">RNA polymerase sigma factor, sigma-70 family</fullName>
    </submittedName>
</protein>
<dbReference type="InterPro" id="IPR036388">
    <property type="entry name" value="WH-like_DNA-bd_sf"/>
</dbReference>
<organism evidence="8 9">
    <name type="scientific">Actinoalloteichus fjordicus</name>
    <dbReference type="NCBI Taxonomy" id="1612552"/>
    <lineage>
        <taxon>Bacteria</taxon>
        <taxon>Bacillati</taxon>
        <taxon>Actinomycetota</taxon>
        <taxon>Actinomycetes</taxon>
        <taxon>Pseudonocardiales</taxon>
        <taxon>Pseudonocardiaceae</taxon>
        <taxon>Actinoalloteichus</taxon>
    </lineage>
</organism>
<keyword evidence="4" id="KW-0238">DNA-binding</keyword>
<feature type="domain" description="RNA polymerase sigma factor 70 region 4 type 2" evidence="7">
    <location>
        <begin position="106"/>
        <end position="157"/>
    </location>
</feature>
<evidence type="ECO:0000259" key="7">
    <source>
        <dbReference type="Pfam" id="PF08281"/>
    </source>
</evidence>
<dbReference type="InterPro" id="IPR013249">
    <property type="entry name" value="RNA_pol_sigma70_r4_t2"/>
</dbReference>
<dbReference type="NCBIfam" id="TIGR02937">
    <property type="entry name" value="sigma70-ECF"/>
    <property type="match status" value="1"/>
</dbReference>
<evidence type="ECO:0000256" key="2">
    <source>
        <dbReference type="ARBA" id="ARBA00023015"/>
    </source>
</evidence>
<dbReference type="EMBL" id="CP016076">
    <property type="protein sequence ID" value="APU13135.1"/>
    <property type="molecule type" value="Genomic_DNA"/>
</dbReference>
<dbReference type="InterPro" id="IPR014284">
    <property type="entry name" value="RNA_pol_sigma-70_dom"/>
</dbReference>
<dbReference type="SUPFAM" id="SSF88659">
    <property type="entry name" value="Sigma3 and sigma4 domains of RNA polymerase sigma factors"/>
    <property type="match status" value="1"/>
</dbReference>
<evidence type="ECO:0000256" key="1">
    <source>
        <dbReference type="ARBA" id="ARBA00010641"/>
    </source>
</evidence>
<dbReference type="GO" id="GO:0003677">
    <property type="term" value="F:DNA binding"/>
    <property type="evidence" value="ECO:0007669"/>
    <property type="project" value="UniProtKB-KW"/>
</dbReference>
<keyword evidence="5" id="KW-0804">Transcription</keyword>
<evidence type="ECO:0000313" key="8">
    <source>
        <dbReference type="EMBL" id="APU13135.1"/>
    </source>
</evidence>
<comment type="similarity">
    <text evidence="1">Belongs to the sigma-70 factor family. ECF subfamily.</text>
</comment>